<reference evidence="1" key="1">
    <citation type="journal article" date="2021" name="Sci. Adv.">
        <title>The American lobster genome reveals insights on longevity, neural, and immune adaptations.</title>
        <authorList>
            <person name="Polinski J.M."/>
            <person name="Zimin A.V."/>
            <person name="Clark K.F."/>
            <person name="Kohn A.B."/>
            <person name="Sadowski N."/>
            <person name="Timp W."/>
            <person name="Ptitsyn A."/>
            <person name="Khanna P."/>
            <person name="Romanova D.Y."/>
            <person name="Williams P."/>
            <person name="Greenwood S.J."/>
            <person name="Moroz L.L."/>
            <person name="Walt D.R."/>
            <person name="Bodnar A.G."/>
        </authorList>
    </citation>
    <scope>NUCLEOTIDE SEQUENCE</scope>
    <source>
        <strain evidence="1">GMGI-L3</strain>
    </source>
</reference>
<protein>
    <submittedName>
        <fullName evidence="1">Uncharacterized protein</fullName>
    </submittedName>
</protein>
<dbReference type="EMBL" id="JAHLQT010039062">
    <property type="protein sequence ID" value="KAG7156646.1"/>
    <property type="molecule type" value="Genomic_DNA"/>
</dbReference>
<dbReference type="Proteomes" id="UP000747542">
    <property type="component" value="Unassembled WGS sequence"/>
</dbReference>
<evidence type="ECO:0000313" key="2">
    <source>
        <dbReference type="Proteomes" id="UP000747542"/>
    </source>
</evidence>
<organism evidence="1 2">
    <name type="scientific">Homarus americanus</name>
    <name type="common">American lobster</name>
    <dbReference type="NCBI Taxonomy" id="6706"/>
    <lineage>
        <taxon>Eukaryota</taxon>
        <taxon>Metazoa</taxon>
        <taxon>Ecdysozoa</taxon>
        <taxon>Arthropoda</taxon>
        <taxon>Crustacea</taxon>
        <taxon>Multicrustacea</taxon>
        <taxon>Malacostraca</taxon>
        <taxon>Eumalacostraca</taxon>
        <taxon>Eucarida</taxon>
        <taxon>Decapoda</taxon>
        <taxon>Pleocyemata</taxon>
        <taxon>Astacidea</taxon>
        <taxon>Nephropoidea</taxon>
        <taxon>Nephropidae</taxon>
        <taxon>Homarus</taxon>
    </lineage>
</organism>
<accession>A0A8J5JG13</accession>
<dbReference type="AlphaFoldDB" id="A0A8J5JG13"/>
<sequence>MKRRSRVPRAIFFWRPHRSLLNTSFKTSSSVTTPPQSTHKLFLLLMVQWQQTVYWRPRKKLLAGSQITVLEATNTPPEVHLFTHLPGQLATCPLSPTITLVAIMP</sequence>
<comment type="caution">
    <text evidence="1">The sequence shown here is derived from an EMBL/GenBank/DDBJ whole genome shotgun (WGS) entry which is preliminary data.</text>
</comment>
<evidence type="ECO:0000313" key="1">
    <source>
        <dbReference type="EMBL" id="KAG7156646.1"/>
    </source>
</evidence>
<gene>
    <name evidence="1" type="ORF">Hamer_G006633</name>
</gene>
<keyword evidence="2" id="KW-1185">Reference proteome</keyword>
<name>A0A8J5JG13_HOMAM</name>
<proteinExistence type="predicted"/>